<evidence type="ECO:0000313" key="1">
    <source>
        <dbReference type="EMBL" id="KAK7325071.1"/>
    </source>
</evidence>
<evidence type="ECO:0000313" key="2">
    <source>
        <dbReference type="Proteomes" id="UP001367508"/>
    </source>
</evidence>
<dbReference type="EMBL" id="JAYMYQ010000006">
    <property type="protein sequence ID" value="KAK7325071.1"/>
    <property type="molecule type" value="Genomic_DNA"/>
</dbReference>
<keyword evidence="2" id="KW-1185">Reference proteome</keyword>
<name>A0AAN9Q7J0_CANGL</name>
<dbReference type="Proteomes" id="UP001367508">
    <property type="component" value="Unassembled WGS sequence"/>
</dbReference>
<organism evidence="1 2">
    <name type="scientific">Canavalia gladiata</name>
    <name type="common">Sword bean</name>
    <name type="synonym">Dolichos gladiatus</name>
    <dbReference type="NCBI Taxonomy" id="3824"/>
    <lineage>
        <taxon>Eukaryota</taxon>
        <taxon>Viridiplantae</taxon>
        <taxon>Streptophyta</taxon>
        <taxon>Embryophyta</taxon>
        <taxon>Tracheophyta</taxon>
        <taxon>Spermatophyta</taxon>
        <taxon>Magnoliopsida</taxon>
        <taxon>eudicotyledons</taxon>
        <taxon>Gunneridae</taxon>
        <taxon>Pentapetalae</taxon>
        <taxon>rosids</taxon>
        <taxon>fabids</taxon>
        <taxon>Fabales</taxon>
        <taxon>Fabaceae</taxon>
        <taxon>Papilionoideae</taxon>
        <taxon>50 kb inversion clade</taxon>
        <taxon>NPAAA clade</taxon>
        <taxon>indigoferoid/millettioid clade</taxon>
        <taxon>Phaseoleae</taxon>
        <taxon>Canavalia</taxon>
    </lineage>
</organism>
<gene>
    <name evidence="1" type="ORF">VNO77_29130</name>
</gene>
<comment type="caution">
    <text evidence="1">The sequence shown here is derived from an EMBL/GenBank/DDBJ whole genome shotgun (WGS) entry which is preliminary data.</text>
</comment>
<dbReference type="AlphaFoldDB" id="A0AAN9Q7J0"/>
<sequence length="101" mass="11319">MLRNYLCIFDEYLVQGGFQANVAVKGLDFESSCGGNPCSCPRQARESAATQMLANLRNMAKSDHSKFLYNAHDICWFPTWNILVVTSMEVAARAVTEFEFA</sequence>
<dbReference type="PANTHER" id="PTHR33913">
    <property type="entry name" value="ALEURONE LAYER MORPHOGENESIS PROTEIN"/>
    <property type="match status" value="1"/>
</dbReference>
<protein>
    <submittedName>
        <fullName evidence="1">Uncharacterized protein</fullName>
    </submittedName>
</protein>
<accession>A0AAN9Q7J0</accession>
<reference evidence="1 2" key="1">
    <citation type="submission" date="2024-01" db="EMBL/GenBank/DDBJ databases">
        <title>The genomes of 5 underutilized Papilionoideae crops provide insights into root nodulation and disease resistanc.</title>
        <authorList>
            <person name="Jiang F."/>
        </authorList>
    </citation>
    <scope>NUCLEOTIDE SEQUENCE [LARGE SCALE GENOMIC DNA]</scope>
    <source>
        <strain evidence="1">LVBAO_FW01</strain>
        <tissue evidence="1">Leaves</tissue>
    </source>
</reference>
<dbReference type="PANTHER" id="PTHR33913:SF3">
    <property type="entry name" value="ALEURONE LAYER MORPHOGENESIS PROTEIN"/>
    <property type="match status" value="1"/>
</dbReference>
<proteinExistence type="predicted"/>